<evidence type="ECO:0000313" key="2">
    <source>
        <dbReference type="EMBL" id="EFG08951.1"/>
    </source>
</evidence>
<evidence type="ECO:0000313" key="3">
    <source>
        <dbReference type="Proteomes" id="UP000002357"/>
    </source>
</evidence>
<keyword evidence="1" id="KW-0732">Signal</keyword>
<dbReference type="Proteomes" id="UP000002357">
    <property type="component" value="Chromosome"/>
</dbReference>
<proteinExistence type="predicted"/>
<dbReference type="RefSeq" id="WP_003954855.1">
    <property type="nucleotide sequence ID" value="NZ_CM000913.1"/>
</dbReference>
<evidence type="ECO:0008006" key="4">
    <source>
        <dbReference type="Google" id="ProtNLM"/>
    </source>
</evidence>
<sequence length="97" mass="9349">MKYTRVAAIVAGSVAALGAASPALAAPPPTSPSMSLNGGVDQIFRQTPLLNGGSGDVVRDVADTASALGPIKGTAPQNALKTLGAVTPLLGGVQVGG</sequence>
<gene>
    <name evidence="2" type="ORF">SCLAV_3879</name>
</gene>
<evidence type="ECO:0000256" key="1">
    <source>
        <dbReference type="SAM" id="SignalP"/>
    </source>
</evidence>
<dbReference type="EMBL" id="CM000913">
    <property type="protein sequence ID" value="EFG08951.1"/>
    <property type="molecule type" value="Genomic_DNA"/>
</dbReference>
<organism evidence="2 3">
    <name type="scientific">Streptomyces clavuligerus</name>
    <dbReference type="NCBI Taxonomy" id="1901"/>
    <lineage>
        <taxon>Bacteria</taxon>
        <taxon>Bacillati</taxon>
        <taxon>Actinomycetota</taxon>
        <taxon>Actinomycetes</taxon>
        <taxon>Kitasatosporales</taxon>
        <taxon>Streptomycetaceae</taxon>
        <taxon>Streptomyces</taxon>
    </lineage>
</organism>
<dbReference type="AlphaFoldDB" id="B5GSS2"/>
<dbReference type="OrthoDB" id="4329168at2"/>
<keyword evidence="3" id="KW-1185">Reference proteome</keyword>
<accession>B5GSS2</accession>
<feature type="chain" id="PRO_5010825022" description="Secreted protein" evidence="1">
    <location>
        <begin position="26"/>
        <end position="97"/>
    </location>
</feature>
<protein>
    <recommendedName>
        <fullName evidence="4">Secreted protein</fullName>
    </recommendedName>
</protein>
<dbReference type="KEGG" id="sclf:BB341_09340"/>
<name>B5GSS2_STRCL</name>
<reference evidence="2 3" key="1">
    <citation type="journal article" date="2010" name="Genome Biol. Evol.">
        <title>The sequence of a 1.8-mb bacterial linear plasmid reveals a rich evolutionary reservoir of secondary metabolic pathways.</title>
        <authorList>
            <person name="Medema M.H."/>
            <person name="Trefzer A."/>
            <person name="Kovalchuk A."/>
            <person name="van den Berg M."/>
            <person name="Mueller U."/>
            <person name="Heijne W."/>
            <person name="Wu L."/>
            <person name="Alam M.T."/>
            <person name="Ronning C.M."/>
            <person name="Nierman W.C."/>
            <person name="Bovenberg R.A.L."/>
            <person name="Breitling R."/>
            <person name="Takano E."/>
        </authorList>
    </citation>
    <scope>NUCLEOTIDE SEQUENCE [LARGE SCALE GENOMIC DNA]</scope>
    <source>
        <strain evidence="3">ATCC 27064 / DSM 738 / JCM 4710 / NBRC 13307 / NCIMB 12785 / NRRL 3585 / VKM Ac-602</strain>
    </source>
</reference>
<feature type="signal peptide" evidence="1">
    <location>
        <begin position="1"/>
        <end position="25"/>
    </location>
</feature>
<dbReference type="eggNOG" id="ENOG5031Y4T">
    <property type="taxonomic scope" value="Bacteria"/>
</dbReference>
<dbReference type="GeneID" id="93729626"/>